<dbReference type="InterPro" id="IPR002051">
    <property type="entry name" value="Haem_Oase"/>
</dbReference>
<gene>
    <name evidence="6" type="ORF">Nans01_20060</name>
</gene>
<protein>
    <submittedName>
        <fullName evidence="6">Biliverdin-producing heme oxygenase</fullName>
    </submittedName>
</protein>
<accession>A0A9W6P5N7</accession>
<sequence length="230" mass="25973">MTPVSTEQATPQTIEPASFAQQLRSGTWRAHEGSESHDFSQALLAGELPQEGYAELVAQHYFVYEALEEVGRTLAEDPVGRAVYFPELHRLPALERDLAHLCGPLWRESIRPTLSTVTYAARIRQMAQWPAGFVAHHYTRYLGDLSGGQFIKRIVRDAYRFEGVQGIEFYVFDEIKSLPKFKNAYRAALDGLPLTTAEQERVIAETRLAYQFNNEMMADLGRVHSTPQAA</sequence>
<dbReference type="Proteomes" id="UP001165092">
    <property type="component" value="Unassembled WGS sequence"/>
</dbReference>
<feature type="binding site" description="axial binding residue" evidence="5">
    <location>
        <position position="31"/>
    </location>
    <ligand>
        <name>heme b</name>
        <dbReference type="ChEBI" id="CHEBI:60344"/>
    </ligand>
    <ligandPart>
        <name>Fe</name>
        <dbReference type="ChEBI" id="CHEBI:18248"/>
    </ligandPart>
</feature>
<keyword evidence="2 5" id="KW-0479">Metal-binding</keyword>
<evidence type="ECO:0000313" key="6">
    <source>
        <dbReference type="EMBL" id="GLU47655.1"/>
    </source>
</evidence>
<dbReference type="GO" id="GO:0042167">
    <property type="term" value="P:heme catabolic process"/>
    <property type="evidence" value="ECO:0007669"/>
    <property type="project" value="TreeGrafter"/>
</dbReference>
<dbReference type="PIRSF" id="PIRSF000343">
    <property type="entry name" value="Haem_Oase"/>
    <property type="match status" value="1"/>
</dbReference>
<keyword evidence="3 5" id="KW-0408">Iron</keyword>
<evidence type="ECO:0000313" key="7">
    <source>
        <dbReference type="Proteomes" id="UP001165092"/>
    </source>
</evidence>
<dbReference type="PANTHER" id="PTHR10720">
    <property type="entry name" value="HEME OXYGENASE"/>
    <property type="match status" value="1"/>
</dbReference>
<evidence type="ECO:0000256" key="3">
    <source>
        <dbReference type="ARBA" id="ARBA00023004"/>
    </source>
</evidence>
<dbReference type="AlphaFoldDB" id="A0A9W6P5N7"/>
<dbReference type="InterPro" id="IPR016053">
    <property type="entry name" value="Haem_Oase-like"/>
</dbReference>
<dbReference type="Pfam" id="PF01126">
    <property type="entry name" value="Heme_oxygenase"/>
    <property type="match status" value="1"/>
</dbReference>
<evidence type="ECO:0000256" key="4">
    <source>
        <dbReference type="PIRSR" id="PIRSR000343-1"/>
    </source>
</evidence>
<dbReference type="GO" id="GO:0020037">
    <property type="term" value="F:heme binding"/>
    <property type="evidence" value="ECO:0007669"/>
    <property type="project" value="TreeGrafter"/>
</dbReference>
<dbReference type="GO" id="GO:0006788">
    <property type="term" value="P:heme oxidation"/>
    <property type="evidence" value="ECO:0007669"/>
    <property type="project" value="InterPro"/>
</dbReference>
<keyword evidence="1 4" id="KW-0349">Heme</keyword>
<proteinExistence type="predicted"/>
<dbReference type="GO" id="GO:0006979">
    <property type="term" value="P:response to oxidative stress"/>
    <property type="evidence" value="ECO:0007669"/>
    <property type="project" value="TreeGrafter"/>
</dbReference>
<organism evidence="6 7">
    <name type="scientific">Nocardiopsis ansamitocini</name>
    <dbReference type="NCBI Taxonomy" id="1670832"/>
    <lineage>
        <taxon>Bacteria</taxon>
        <taxon>Bacillati</taxon>
        <taxon>Actinomycetota</taxon>
        <taxon>Actinomycetes</taxon>
        <taxon>Streptosporangiales</taxon>
        <taxon>Nocardiopsidaceae</taxon>
        <taxon>Nocardiopsis</taxon>
    </lineage>
</organism>
<dbReference type="Gene3D" id="1.20.910.10">
    <property type="entry name" value="Heme oxygenase-like"/>
    <property type="match status" value="1"/>
</dbReference>
<dbReference type="InterPro" id="IPR016084">
    <property type="entry name" value="Haem_Oase-like_multi-hlx"/>
</dbReference>
<dbReference type="SUPFAM" id="SSF48613">
    <property type="entry name" value="Heme oxygenase-like"/>
    <property type="match status" value="1"/>
</dbReference>
<evidence type="ECO:0000256" key="1">
    <source>
        <dbReference type="ARBA" id="ARBA00022617"/>
    </source>
</evidence>
<name>A0A9W6P5N7_9ACTN</name>
<dbReference type="EMBL" id="BSQG01000003">
    <property type="protein sequence ID" value="GLU47655.1"/>
    <property type="molecule type" value="Genomic_DNA"/>
</dbReference>
<reference evidence="6" key="1">
    <citation type="submission" date="2023-02" db="EMBL/GenBank/DDBJ databases">
        <title>Nocardiopsis ansamitocini NBRC 112285.</title>
        <authorList>
            <person name="Ichikawa N."/>
            <person name="Sato H."/>
            <person name="Tonouchi N."/>
        </authorList>
    </citation>
    <scope>NUCLEOTIDE SEQUENCE</scope>
    <source>
        <strain evidence="6">NBRC 112285</strain>
    </source>
</reference>
<evidence type="ECO:0000256" key="5">
    <source>
        <dbReference type="PIRSR" id="PIRSR000343-2"/>
    </source>
</evidence>
<feature type="binding site" evidence="4">
    <location>
        <position position="24"/>
    </location>
    <ligand>
        <name>heme b</name>
        <dbReference type="ChEBI" id="CHEBI:60344"/>
    </ligand>
</feature>
<dbReference type="GO" id="GO:0046872">
    <property type="term" value="F:metal ion binding"/>
    <property type="evidence" value="ECO:0007669"/>
    <property type="project" value="UniProtKB-KW"/>
</dbReference>
<dbReference type="PRINTS" id="PR00088">
    <property type="entry name" value="HAEMOXYGNASE"/>
</dbReference>
<comment type="caution">
    <text evidence="6">The sequence shown here is derived from an EMBL/GenBank/DDBJ whole genome shotgun (WGS) entry which is preliminary data.</text>
</comment>
<evidence type="ECO:0000256" key="2">
    <source>
        <dbReference type="ARBA" id="ARBA00022723"/>
    </source>
</evidence>
<keyword evidence="7" id="KW-1185">Reference proteome</keyword>
<feature type="binding site" evidence="4">
    <location>
        <position position="186"/>
    </location>
    <ligand>
        <name>heme b</name>
        <dbReference type="ChEBI" id="CHEBI:60344"/>
    </ligand>
</feature>
<dbReference type="CDD" id="cd19165">
    <property type="entry name" value="HemeO"/>
    <property type="match status" value="1"/>
</dbReference>
<dbReference type="GO" id="GO:0004392">
    <property type="term" value="F:heme oxygenase (decyclizing) activity"/>
    <property type="evidence" value="ECO:0007669"/>
    <property type="project" value="InterPro"/>
</dbReference>
<dbReference type="PANTHER" id="PTHR10720:SF0">
    <property type="entry name" value="HEME OXYGENASE"/>
    <property type="match status" value="1"/>
</dbReference>
<feature type="binding site" evidence="4">
    <location>
        <position position="138"/>
    </location>
    <ligand>
        <name>heme b</name>
        <dbReference type="ChEBI" id="CHEBI:60344"/>
    </ligand>
</feature>